<name>A0A932GPZ6_UNCTE</name>
<reference evidence="4" key="1">
    <citation type="submission" date="2020-07" db="EMBL/GenBank/DDBJ databases">
        <title>Huge and variable diversity of episymbiotic CPR bacteria and DPANN archaea in groundwater ecosystems.</title>
        <authorList>
            <person name="He C.Y."/>
            <person name="Keren R."/>
            <person name="Whittaker M."/>
            <person name="Farag I.F."/>
            <person name="Doudna J."/>
            <person name="Cate J.H.D."/>
            <person name="Banfield J.F."/>
        </authorList>
    </citation>
    <scope>NUCLEOTIDE SEQUENCE</scope>
    <source>
        <strain evidence="4">NC_groundwater_717_Ag_S-0.2um_59_8</strain>
    </source>
</reference>
<dbReference type="Pfam" id="PF02113">
    <property type="entry name" value="Peptidase_S13"/>
    <property type="match status" value="1"/>
</dbReference>
<protein>
    <submittedName>
        <fullName evidence="4">D-alanyl-D-alanine carboxypeptidase/D-alanyl-D-alanine-endopeptidase</fullName>
        <ecNumber evidence="4">3.4.16.4</ecNumber>
    </submittedName>
</protein>
<feature type="non-terminal residue" evidence="4">
    <location>
        <position position="1"/>
    </location>
</feature>
<proteinExistence type="inferred from homology"/>
<keyword evidence="4" id="KW-0645">Protease</keyword>
<organism evidence="4 5">
    <name type="scientific">Tectimicrobiota bacterium</name>
    <dbReference type="NCBI Taxonomy" id="2528274"/>
    <lineage>
        <taxon>Bacteria</taxon>
        <taxon>Pseudomonadati</taxon>
        <taxon>Nitrospinota/Tectimicrobiota group</taxon>
        <taxon>Candidatus Tectimicrobiota</taxon>
    </lineage>
</organism>
<dbReference type="NCBIfam" id="TIGR00666">
    <property type="entry name" value="PBP4"/>
    <property type="match status" value="1"/>
</dbReference>
<gene>
    <name evidence="4" type="primary">dacB</name>
    <name evidence="4" type="ORF">HYY65_09235</name>
</gene>
<dbReference type="PANTHER" id="PTHR30023:SF0">
    <property type="entry name" value="PENICILLIN-SENSITIVE CARBOXYPEPTIDASE A"/>
    <property type="match status" value="1"/>
</dbReference>
<dbReference type="PANTHER" id="PTHR30023">
    <property type="entry name" value="D-ALANYL-D-ALANINE CARBOXYPEPTIDASE"/>
    <property type="match status" value="1"/>
</dbReference>
<dbReference type="Gene3D" id="3.40.710.10">
    <property type="entry name" value="DD-peptidase/beta-lactamase superfamily"/>
    <property type="match status" value="1"/>
</dbReference>
<evidence type="ECO:0000313" key="5">
    <source>
        <dbReference type="Proteomes" id="UP000741360"/>
    </source>
</evidence>
<comment type="caution">
    <text evidence="4">The sequence shown here is derived from an EMBL/GenBank/DDBJ whole genome shotgun (WGS) entry which is preliminary data.</text>
</comment>
<dbReference type="EC" id="3.4.16.4" evidence="4"/>
<keyword evidence="2 4" id="KW-0378">Hydrolase</keyword>
<dbReference type="AlphaFoldDB" id="A0A932GPZ6"/>
<accession>A0A932GPZ6</accession>
<evidence type="ECO:0000256" key="1">
    <source>
        <dbReference type="ARBA" id="ARBA00006096"/>
    </source>
</evidence>
<evidence type="ECO:0000256" key="3">
    <source>
        <dbReference type="SAM" id="MobiDB-lite"/>
    </source>
</evidence>
<evidence type="ECO:0000313" key="4">
    <source>
        <dbReference type="EMBL" id="MBI3015223.1"/>
    </source>
</evidence>
<feature type="region of interest" description="Disordered" evidence="3">
    <location>
        <begin position="53"/>
        <end position="76"/>
    </location>
</feature>
<comment type="similarity">
    <text evidence="1">Belongs to the peptidase S13 family.</text>
</comment>
<sequence>MALDSLPYDWTPEERSRAYAAKPGALSLNFNSVEVTVEAAGKRGAPPRVRIDPETPHLEIDNQATTETQGRGKPLGVQVTSSGNREILQVRGSVSPGAGRLSLYRSIEQPALYTARTFAKFLEEMGISLRGTVRQGMVPPQARVLYTHRSKPLSLILQDMNKWSNNFIAEQLLRTLGSELYGSPGTRENGLQVLRDYLAGIGLPPDSYRLQDGSGLSRENRLSAAGLVFVLGAMYHNFSVQAEFLASLGLLGLDGVVERRFSSSPVRGRLRVKTGSLQGVKALSGYGGSKEGEVLTFSFLWNGSSCSPGDLDEIQARLAAILVGGR</sequence>
<dbReference type="PRINTS" id="PR00922">
    <property type="entry name" value="DADACBPTASE3"/>
</dbReference>
<evidence type="ECO:0000256" key="2">
    <source>
        <dbReference type="ARBA" id="ARBA00022801"/>
    </source>
</evidence>
<dbReference type="Proteomes" id="UP000741360">
    <property type="component" value="Unassembled WGS sequence"/>
</dbReference>
<dbReference type="GO" id="GO:0000270">
    <property type="term" value="P:peptidoglycan metabolic process"/>
    <property type="evidence" value="ECO:0007669"/>
    <property type="project" value="TreeGrafter"/>
</dbReference>
<dbReference type="SUPFAM" id="SSF56601">
    <property type="entry name" value="beta-lactamase/transpeptidase-like"/>
    <property type="match status" value="1"/>
</dbReference>
<keyword evidence="4" id="KW-0121">Carboxypeptidase</keyword>
<dbReference type="InterPro" id="IPR012338">
    <property type="entry name" value="Beta-lactam/transpept-like"/>
</dbReference>
<dbReference type="GO" id="GO:0009002">
    <property type="term" value="F:serine-type D-Ala-D-Ala carboxypeptidase activity"/>
    <property type="evidence" value="ECO:0007669"/>
    <property type="project" value="UniProtKB-EC"/>
</dbReference>
<dbReference type="EMBL" id="JACPSX010000175">
    <property type="protein sequence ID" value="MBI3015223.1"/>
    <property type="molecule type" value="Genomic_DNA"/>
</dbReference>
<dbReference type="InterPro" id="IPR000667">
    <property type="entry name" value="Peptidase_S13"/>
</dbReference>
<dbReference type="GO" id="GO:0006508">
    <property type="term" value="P:proteolysis"/>
    <property type="evidence" value="ECO:0007669"/>
    <property type="project" value="InterPro"/>
</dbReference>